<feature type="signal peptide" evidence="1">
    <location>
        <begin position="1"/>
        <end position="23"/>
    </location>
</feature>
<dbReference type="STRING" id="260084.SAMN02927928_0218"/>
<evidence type="ECO:0000313" key="3">
    <source>
        <dbReference type="Proteomes" id="UP000199150"/>
    </source>
</evidence>
<sequence length="673" mass="72127">MEVCKRHLHMASAFVICSGFSWATGNLPAWADTPDFVAPDRQIIDINGVDWVSGGYTRQDSFMQIGDSGSGLIWGFTGHKGTDTYSGNIVLVKNATPPYETKVRIAGSTDSFHGDCASSCSNATGQPNTLVKTAANWVYTTGDGTVYYFDILALTDSTYVTINEGRLSSIVKPNGNKVTISYTEATGCTPLTQLCGYSINNVVSNQGYGFKYVPITTGYGGTTIYAVNLLAHTCDASLVCDAYDSHIDYKNVDGWQTYSVTAPAGEVTQYTLADQGYYDVEVMTDAALPSGQTIHAAYDAYSRVKTLTTVLGTSTYSYSDNTLSTYQSSTSRTITATIPDGGYTAVVNKTYQLPASYKDKLNRTTTYTPIAISNGYKSYGRIGKVLTPEVTTSGGLPNGGYTEYTYSGSDVTAISKYPKGGGTALVTTANYGISCTTSRAACHKPTWTKDAKGNQTDYTYDNVHGGVLTVTLPANNDGIRTRTYNTYTIFNTGNGNIYRLTRSETCGLTSAQLTLTACPADINTSVTLTDYGTSSTAPYTYKSNQPYQVTVRDNRASGYDSQTTTYGYDKIGNVTSVDGPLAGAVDQSFTTFDANRRKRFAIGPIPGGAGTQKRSLVRHTYTNGLETQTAQGYANSNLTDGSDAVFTSYTRMTYDAAGRLIKSEAIVTGNAVP</sequence>
<reference evidence="3" key="1">
    <citation type="submission" date="2016-10" db="EMBL/GenBank/DDBJ databases">
        <authorList>
            <person name="Varghese N."/>
            <person name="Submissions S."/>
        </authorList>
    </citation>
    <scope>NUCLEOTIDE SEQUENCE [LARGE SCALE GENOMIC DNA]</scope>
    <source>
        <strain evidence="3">CGMCC 1.3431</strain>
    </source>
</reference>
<keyword evidence="1" id="KW-0732">Signal</keyword>
<evidence type="ECO:0008006" key="4">
    <source>
        <dbReference type="Google" id="ProtNLM"/>
    </source>
</evidence>
<accession>A0A1G4TX62</accession>
<dbReference type="EMBL" id="FMTS01000016">
    <property type="protein sequence ID" value="SCW85285.1"/>
    <property type="molecule type" value="Genomic_DNA"/>
</dbReference>
<dbReference type="AlphaFoldDB" id="A0A1G4TX62"/>
<evidence type="ECO:0000313" key="2">
    <source>
        <dbReference type="EMBL" id="SCW85285.1"/>
    </source>
</evidence>
<feature type="chain" id="PRO_5011511427" description="YD repeat-containing protein" evidence="1">
    <location>
        <begin position="24"/>
        <end position="673"/>
    </location>
</feature>
<dbReference type="Proteomes" id="UP000199150">
    <property type="component" value="Unassembled WGS sequence"/>
</dbReference>
<keyword evidence="3" id="KW-1185">Reference proteome</keyword>
<name>A0A1G4TX62_9CAUL</name>
<evidence type="ECO:0000256" key="1">
    <source>
        <dbReference type="SAM" id="SignalP"/>
    </source>
</evidence>
<proteinExistence type="predicted"/>
<organism evidence="2 3">
    <name type="scientific">Asticcacaulis taihuensis</name>
    <dbReference type="NCBI Taxonomy" id="260084"/>
    <lineage>
        <taxon>Bacteria</taxon>
        <taxon>Pseudomonadati</taxon>
        <taxon>Pseudomonadota</taxon>
        <taxon>Alphaproteobacteria</taxon>
        <taxon>Caulobacterales</taxon>
        <taxon>Caulobacteraceae</taxon>
        <taxon>Asticcacaulis</taxon>
    </lineage>
</organism>
<gene>
    <name evidence="2" type="ORF">SAMN02927928_0218</name>
</gene>
<protein>
    <recommendedName>
        <fullName evidence="4">YD repeat-containing protein</fullName>
    </recommendedName>
</protein>